<dbReference type="PANTHER" id="PTHR32309:SF13">
    <property type="entry name" value="FERRIC ENTEROBACTIN TRANSPORT PROTEIN FEPE"/>
    <property type="match status" value="1"/>
</dbReference>
<accession>A0A1C2G0G0</accession>
<sequence length="509" mass="56835">MRLTFEQNAHILGKEAFAHRRFVAGTFIAVTALATITGLLWPRAYKSTSLILVNNKRLIAPLIKGAAYQPDVGQQRAKIAQDLITSREILMPAMAKVGLLKKSMSPRKTAGILASVRSNASVMDLGKNLISVSFKDTDPLRAYHLTQAVVAQFIGQDRHAALAQAQGAYTFLNQEVASYRHRLAREGAEIKKLKANTLDADHTFARYERRRIAHLRMAYDKGRIELKEDEGRVRALEHELTGHGRTNSIIAQEGLDRSRLIADEARLQKLQLYYRRTYPGIQTLMSEIHGLRTKLAHLTAREKVLHPGQQPFAFAVGSGRFFRKLEHELDETQARVATLQAETMESQTLLRTQMKALHASQGSSAVSTLLRDYAANRQTLNGLLKRREQARVSLNLNKQQQALSFRVYEPATRPIEPIGPPFRLFVIGGIVLGLILPFGLLYGRSQMDARVRAEAVIPETLNLPLLAVVPHLYAPSEALSARRSVHWLGVLMFSVLFIAVSIVLSGRTL</sequence>
<gene>
    <name evidence="1" type="ORF">C4900_04495</name>
</gene>
<organism evidence="1 2">
    <name type="scientific">Acidiferrobacter thiooxydans</name>
    <dbReference type="NCBI Taxonomy" id="163359"/>
    <lineage>
        <taxon>Bacteria</taxon>
        <taxon>Pseudomonadati</taxon>
        <taxon>Pseudomonadota</taxon>
        <taxon>Gammaproteobacteria</taxon>
        <taxon>Acidiferrobacterales</taxon>
        <taxon>Acidiferrobacteraceae</taxon>
        <taxon>Acidiferrobacter</taxon>
    </lineage>
</organism>
<evidence type="ECO:0000313" key="1">
    <source>
        <dbReference type="EMBL" id="RCN59009.1"/>
    </source>
</evidence>
<dbReference type="AlphaFoldDB" id="A0A1C2G0G0"/>
<evidence type="ECO:0000313" key="2">
    <source>
        <dbReference type="Proteomes" id="UP000253250"/>
    </source>
</evidence>
<reference evidence="1 2" key="1">
    <citation type="submission" date="2018-02" db="EMBL/GenBank/DDBJ databases">
        <title>Insights into the biology of acidophilic members of the Acidiferrobacteraceae family derived from comparative genomic analyses.</title>
        <authorList>
            <person name="Issotta F."/>
            <person name="Thyssen C."/>
            <person name="Mena C."/>
            <person name="Moya A."/>
            <person name="Bellenberg S."/>
            <person name="Sproer C."/>
            <person name="Covarrubias P.C."/>
            <person name="Sand W."/>
            <person name="Quatrini R."/>
            <person name="Vera M."/>
        </authorList>
    </citation>
    <scope>NUCLEOTIDE SEQUENCE [LARGE SCALE GENOMIC DNA]</scope>
    <source>
        <strain evidence="2">m-1</strain>
    </source>
</reference>
<dbReference type="GO" id="GO:0005886">
    <property type="term" value="C:plasma membrane"/>
    <property type="evidence" value="ECO:0007669"/>
    <property type="project" value="TreeGrafter"/>
</dbReference>
<dbReference type="OrthoDB" id="9795292at2"/>
<name>A0A1C2G0G0_9GAMM</name>
<protein>
    <submittedName>
        <fullName evidence="1">Uncharacterized protein</fullName>
    </submittedName>
</protein>
<dbReference type="RefSeq" id="WP_065971085.1">
    <property type="nucleotide sequence ID" value="NZ_CP080624.1"/>
</dbReference>
<dbReference type="EMBL" id="PSYR01000001">
    <property type="protein sequence ID" value="RCN59009.1"/>
    <property type="molecule type" value="Genomic_DNA"/>
</dbReference>
<dbReference type="InterPro" id="IPR050445">
    <property type="entry name" value="Bact_polysacc_biosynth/exp"/>
</dbReference>
<proteinExistence type="predicted"/>
<dbReference type="Proteomes" id="UP000253250">
    <property type="component" value="Unassembled WGS sequence"/>
</dbReference>
<dbReference type="PANTHER" id="PTHR32309">
    <property type="entry name" value="TYROSINE-PROTEIN KINASE"/>
    <property type="match status" value="1"/>
</dbReference>
<dbReference type="STRING" id="163359.A9R16_13730"/>
<comment type="caution">
    <text evidence="1">The sequence shown here is derived from an EMBL/GenBank/DDBJ whole genome shotgun (WGS) entry which is preliminary data.</text>
</comment>
<dbReference type="GO" id="GO:0004713">
    <property type="term" value="F:protein tyrosine kinase activity"/>
    <property type="evidence" value="ECO:0007669"/>
    <property type="project" value="TreeGrafter"/>
</dbReference>
<keyword evidence="2" id="KW-1185">Reference proteome</keyword>